<keyword evidence="1" id="KW-1133">Transmembrane helix</keyword>
<sequence>MILYYKSAGLVWAGPGVLVIPAPLLCWVGWIGLGTDSAPESVDLKYHLSVGRFKRVDTCGVLDEAAPSLPGELIHQIAYHPTD</sequence>
<comment type="caution">
    <text evidence="2">The sequence shown here is derived from an EMBL/GenBank/DDBJ whole genome shotgun (WGS) entry which is preliminary data.</text>
</comment>
<keyword evidence="3" id="KW-1185">Reference proteome</keyword>
<keyword evidence="1" id="KW-0472">Membrane</keyword>
<gene>
    <name evidence="2" type="ORF">EVAR_11201_1</name>
</gene>
<accession>A0A4C1U4K0</accession>
<evidence type="ECO:0000313" key="2">
    <source>
        <dbReference type="EMBL" id="GBP21170.1"/>
    </source>
</evidence>
<protein>
    <submittedName>
        <fullName evidence="2">Uncharacterized protein</fullName>
    </submittedName>
</protein>
<proteinExistence type="predicted"/>
<organism evidence="2 3">
    <name type="scientific">Eumeta variegata</name>
    <name type="common">Bagworm moth</name>
    <name type="synonym">Eumeta japonica</name>
    <dbReference type="NCBI Taxonomy" id="151549"/>
    <lineage>
        <taxon>Eukaryota</taxon>
        <taxon>Metazoa</taxon>
        <taxon>Ecdysozoa</taxon>
        <taxon>Arthropoda</taxon>
        <taxon>Hexapoda</taxon>
        <taxon>Insecta</taxon>
        <taxon>Pterygota</taxon>
        <taxon>Neoptera</taxon>
        <taxon>Endopterygota</taxon>
        <taxon>Lepidoptera</taxon>
        <taxon>Glossata</taxon>
        <taxon>Ditrysia</taxon>
        <taxon>Tineoidea</taxon>
        <taxon>Psychidae</taxon>
        <taxon>Oiketicinae</taxon>
        <taxon>Eumeta</taxon>
    </lineage>
</organism>
<evidence type="ECO:0000256" key="1">
    <source>
        <dbReference type="SAM" id="Phobius"/>
    </source>
</evidence>
<dbReference type="Proteomes" id="UP000299102">
    <property type="component" value="Unassembled WGS sequence"/>
</dbReference>
<evidence type="ECO:0000313" key="3">
    <source>
        <dbReference type="Proteomes" id="UP000299102"/>
    </source>
</evidence>
<name>A0A4C1U4K0_EUMVA</name>
<reference evidence="2 3" key="1">
    <citation type="journal article" date="2019" name="Commun. Biol.">
        <title>The bagworm genome reveals a unique fibroin gene that provides high tensile strength.</title>
        <authorList>
            <person name="Kono N."/>
            <person name="Nakamura H."/>
            <person name="Ohtoshi R."/>
            <person name="Tomita M."/>
            <person name="Numata K."/>
            <person name="Arakawa K."/>
        </authorList>
    </citation>
    <scope>NUCLEOTIDE SEQUENCE [LARGE SCALE GENOMIC DNA]</scope>
</reference>
<dbReference type="EMBL" id="BGZK01000125">
    <property type="protein sequence ID" value="GBP21170.1"/>
    <property type="molecule type" value="Genomic_DNA"/>
</dbReference>
<keyword evidence="1" id="KW-0812">Transmembrane</keyword>
<dbReference type="AlphaFoldDB" id="A0A4C1U4K0"/>
<feature type="transmembrane region" description="Helical" evidence="1">
    <location>
        <begin position="12"/>
        <end position="33"/>
    </location>
</feature>